<dbReference type="Proteomes" id="UP001464891">
    <property type="component" value="Unassembled WGS sequence"/>
</dbReference>
<dbReference type="RefSeq" id="WP_190441470.1">
    <property type="nucleotide sequence ID" value="NZ_JAMPKM010000031.1"/>
</dbReference>
<evidence type="ECO:0000313" key="2">
    <source>
        <dbReference type="Proteomes" id="UP001464891"/>
    </source>
</evidence>
<sequence length="65" mass="7018">MKALGTEAIAKVRVFGKKQGEEPPPWNQEIELLKPSEPVPGQGAIADVHAIHTPPVFVGTITVEY</sequence>
<protein>
    <submittedName>
        <fullName evidence="1">Uncharacterized protein</fullName>
    </submittedName>
</protein>
<evidence type="ECO:0000313" key="1">
    <source>
        <dbReference type="EMBL" id="MEP0820476.1"/>
    </source>
</evidence>
<proteinExistence type="predicted"/>
<keyword evidence="2" id="KW-1185">Reference proteome</keyword>
<gene>
    <name evidence="1" type="ORF">NC998_25610</name>
</gene>
<reference evidence="1 2" key="1">
    <citation type="submission" date="2022-04" db="EMBL/GenBank/DDBJ databases">
        <title>Positive selection, recombination, and allopatry shape intraspecific diversity of widespread and dominant cyanobacteria.</title>
        <authorList>
            <person name="Wei J."/>
            <person name="Shu W."/>
            <person name="Hu C."/>
        </authorList>
    </citation>
    <scope>NUCLEOTIDE SEQUENCE [LARGE SCALE GENOMIC DNA]</scope>
    <source>
        <strain evidence="1 2">GB2-A4</strain>
    </source>
</reference>
<organism evidence="1 2">
    <name type="scientific">Trichocoleus desertorum GB2-A4</name>
    <dbReference type="NCBI Taxonomy" id="2933944"/>
    <lineage>
        <taxon>Bacteria</taxon>
        <taxon>Bacillati</taxon>
        <taxon>Cyanobacteriota</taxon>
        <taxon>Cyanophyceae</taxon>
        <taxon>Leptolyngbyales</taxon>
        <taxon>Trichocoleusaceae</taxon>
        <taxon>Trichocoleus</taxon>
    </lineage>
</organism>
<comment type="caution">
    <text evidence="1">The sequence shown here is derived from an EMBL/GenBank/DDBJ whole genome shotgun (WGS) entry which is preliminary data.</text>
</comment>
<accession>A0ABV0JHI8</accession>
<name>A0ABV0JHI8_9CYAN</name>
<dbReference type="EMBL" id="JAMPKM010000031">
    <property type="protein sequence ID" value="MEP0820476.1"/>
    <property type="molecule type" value="Genomic_DNA"/>
</dbReference>